<reference evidence="1" key="1">
    <citation type="journal article" date="2019" name="Sci. Rep.">
        <title>Draft genome of Tanacetum cinerariifolium, the natural source of mosquito coil.</title>
        <authorList>
            <person name="Yamashiro T."/>
            <person name="Shiraishi A."/>
            <person name="Satake H."/>
            <person name="Nakayama K."/>
        </authorList>
    </citation>
    <scope>NUCLEOTIDE SEQUENCE</scope>
</reference>
<protein>
    <submittedName>
        <fullName evidence="1">Uncharacterized protein</fullName>
    </submittedName>
</protein>
<sequence length="192" mass="22374">MSTPKFADVHNFITFLVKPTEFEGFEQIIDLLNANPIKYALTVNLTIYISCIEQFWVTANAKNINGEAQIYAKVDGKKVIISEATIKRDLKFEDEGGVDYLSNEVIFEQFPLMGGLYTNDDWNEVKQLLRMELRLTLVRMTLEGKKTWWLRLGAGVYDSWKLQDDVEELWDEFSKLEASMKMWESFVEPRHS</sequence>
<accession>A0A6L2P291</accession>
<gene>
    <name evidence="1" type="ORF">Tci_064606</name>
</gene>
<name>A0A6L2P291_TANCI</name>
<dbReference type="EMBL" id="BKCJ010010675">
    <property type="protein sequence ID" value="GEU92628.1"/>
    <property type="molecule type" value="Genomic_DNA"/>
</dbReference>
<evidence type="ECO:0000313" key="1">
    <source>
        <dbReference type="EMBL" id="GEU92628.1"/>
    </source>
</evidence>
<proteinExistence type="predicted"/>
<comment type="caution">
    <text evidence="1">The sequence shown here is derived from an EMBL/GenBank/DDBJ whole genome shotgun (WGS) entry which is preliminary data.</text>
</comment>
<organism evidence="1">
    <name type="scientific">Tanacetum cinerariifolium</name>
    <name type="common">Dalmatian daisy</name>
    <name type="synonym">Chrysanthemum cinerariifolium</name>
    <dbReference type="NCBI Taxonomy" id="118510"/>
    <lineage>
        <taxon>Eukaryota</taxon>
        <taxon>Viridiplantae</taxon>
        <taxon>Streptophyta</taxon>
        <taxon>Embryophyta</taxon>
        <taxon>Tracheophyta</taxon>
        <taxon>Spermatophyta</taxon>
        <taxon>Magnoliopsida</taxon>
        <taxon>eudicotyledons</taxon>
        <taxon>Gunneridae</taxon>
        <taxon>Pentapetalae</taxon>
        <taxon>asterids</taxon>
        <taxon>campanulids</taxon>
        <taxon>Asterales</taxon>
        <taxon>Asteraceae</taxon>
        <taxon>Asteroideae</taxon>
        <taxon>Anthemideae</taxon>
        <taxon>Anthemidinae</taxon>
        <taxon>Tanacetum</taxon>
    </lineage>
</organism>
<dbReference type="AlphaFoldDB" id="A0A6L2P291"/>